<dbReference type="Gene3D" id="2.70.50.70">
    <property type="match status" value="1"/>
</dbReference>
<dbReference type="RefSeq" id="WP_317833341.1">
    <property type="nucleotide sequence ID" value="NZ_CP136920.1"/>
</dbReference>
<evidence type="ECO:0000259" key="4">
    <source>
        <dbReference type="Pfam" id="PF18291"/>
    </source>
</evidence>
<evidence type="ECO:0000313" key="6">
    <source>
        <dbReference type="Proteomes" id="UP001304300"/>
    </source>
</evidence>
<dbReference type="InterPro" id="IPR010992">
    <property type="entry name" value="IHF-like_DNA-bd_dom_sf"/>
</dbReference>
<sequence>MPKSTLHYSIEPFTAIGAEDSAEPTYIGRVANSQTINEKALVQRLVDRYGVSEAAAKTVLLGLRNEVEIAMAEGNRVNLDGFVQFFPSIQGTFSKKLERADRKRHKVSVSTRLAPKLHKDINARVRWKRVVSTSPRPHISRILTYDMNEVEVANPGMILTLQGRHLKIDPKDSEEGVFIVPGQRKGSALRIESYGPVQPTSIIFQIPAELTQGDYHIEVRNRMRNSKRLSTARYANKLTISKPSKDKATRKAAKSKVTSPR</sequence>
<feature type="region of interest" description="Disordered" evidence="2">
    <location>
        <begin position="240"/>
        <end position="261"/>
    </location>
</feature>
<dbReference type="InterPro" id="IPR027824">
    <property type="entry name" value="DUF4469"/>
</dbReference>
<dbReference type="GO" id="GO:0003677">
    <property type="term" value="F:DNA binding"/>
    <property type="evidence" value="ECO:0007669"/>
    <property type="project" value="UniProtKB-KW"/>
</dbReference>
<dbReference type="KEGG" id="puo:RZN69_20555"/>
<dbReference type="Pfam" id="PF14734">
    <property type="entry name" value="DUF4469"/>
    <property type="match status" value="1"/>
</dbReference>
<keyword evidence="6" id="KW-1185">Reference proteome</keyword>
<gene>
    <name evidence="5" type="ORF">RZN69_20555</name>
</gene>
<evidence type="ECO:0000313" key="5">
    <source>
        <dbReference type="EMBL" id="WOO41018.1"/>
    </source>
</evidence>
<protein>
    <submittedName>
        <fullName evidence="5">DUF4469 domain-containing protein</fullName>
    </submittedName>
</protein>
<dbReference type="Proteomes" id="UP001304300">
    <property type="component" value="Chromosome"/>
</dbReference>
<accession>A0AAQ3QR71</accession>
<dbReference type="InterPro" id="IPR041607">
    <property type="entry name" value="HU-HIG"/>
</dbReference>
<proteinExistence type="predicted"/>
<reference evidence="5 6" key="1">
    <citation type="submission" date="2023-10" db="EMBL/GenBank/DDBJ databases">
        <title>Rubellicoccus peritrichatus gen. nov., sp. nov., isolated from an algae of coral reef tank.</title>
        <authorList>
            <person name="Luo J."/>
        </authorList>
    </citation>
    <scope>NUCLEOTIDE SEQUENCE [LARGE SCALE GENOMIC DNA]</scope>
    <source>
        <strain evidence="5 6">CR14</strain>
    </source>
</reference>
<feature type="domain" description="HU" evidence="4">
    <location>
        <begin position="8"/>
        <end position="96"/>
    </location>
</feature>
<dbReference type="SUPFAM" id="SSF47729">
    <property type="entry name" value="IHF-like DNA-binding proteins"/>
    <property type="match status" value="1"/>
</dbReference>
<dbReference type="EMBL" id="CP136920">
    <property type="protein sequence ID" value="WOO41018.1"/>
    <property type="molecule type" value="Genomic_DNA"/>
</dbReference>
<dbReference type="AlphaFoldDB" id="A0AAQ3QR71"/>
<feature type="domain" description="DUF4469" evidence="3">
    <location>
        <begin position="147"/>
        <end position="229"/>
    </location>
</feature>
<keyword evidence="1" id="KW-0238">DNA-binding</keyword>
<evidence type="ECO:0000256" key="1">
    <source>
        <dbReference type="ARBA" id="ARBA00023125"/>
    </source>
</evidence>
<evidence type="ECO:0000259" key="3">
    <source>
        <dbReference type="Pfam" id="PF14734"/>
    </source>
</evidence>
<dbReference type="Pfam" id="PF18291">
    <property type="entry name" value="HU-HIG"/>
    <property type="match status" value="1"/>
</dbReference>
<organism evidence="5 6">
    <name type="scientific">Rubellicoccus peritrichatus</name>
    <dbReference type="NCBI Taxonomy" id="3080537"/>
    <lineage>
        <taxon>Bacteria</taxon>
        <taxon>Pseudomonadati</taxon>
        <taxon>Verrucomicrobiota</taxon>
        <taxon>Opitutia</taxon>
        <taxon>Puniceicoccales</taxon>
        <taxon>Cerasicoccaceae</taxon>
        <taxon>Rubellicoccus</taxon>
    </lineage>
</organism>
<name>A0AAQ3QR71_9BACT</name>
<evidence type="ECO:0000256" key="2">
    <source>
        <dbReference type="SAM" id="MobiDB-lite"/>
    </source>
</evidence>